<protein>
    <submittedName>
        <fullName evidence="10">ABC transporter permease</fullName>
    </submittedName>
</protein>
<feature type="transmembrane region" description="Helical" evidence="7">
    <location>
        <begin position="364"/>
        <end position="387"/>
    </location>
</feature>
<feature type="domain" description="MacB-like periplasmic core" evidence="9">
    <location>
        <begin position="25"/>
        <end position="240"/>
    </location>
</feature>
<feature type="transmembrane region" description="Helical" evidence="7">
    <location>
        <begin position="325"/>
        <end position="344"/>
    </location>
</feature>
<evidence type="ECO:0000259" key="8">
    <source>
        <dbReference type="Pfam" id="PF02687"/>
    </source>
</evidence>
<feature type="transmembrane region" description="Helical" evidence="7">
    <location>
        <begin position="269"/>
        <end position="295"/>
    </location>
</feature>
<dbReference type="AlphaFoldDB" id="A0A7Y2H171"/>
<sequence length="404" mass="44451">MRYEYFLAHRFFRSRKRTGFVSLITWISIGGVALGVGILILALSIMNGLSTELTSRLLGTNAAIILLRHDDNFTAADSVAAIVRDVPGVEGVSPFVYGEGGLLQGARFKGFFVKGLRYEDVSGVNSIVEQVTPPLESLDGSPPPIVLGRDLAHAARVSVGDEVLLANPVFKVTIMGPIPRVAKFRVAGIWRSRLYEYDSSLAFVGLEQAQKFYRMGDKVTGIEVKVTDPLDVENMKEQILQRLGGYPYRINTWIDLNQNLFIYMQIEKYLLGLILLLIVLIAAFNIVGALTMMVMEKKREIGILKSMGATDGDVLRIFMTAGSEIGVIGIALGIILGLAGVFFVKHQGLEIPNDVYIVDTVPILLKWLDVVVVAVVCFFVCWLATLYPALKASRLNPLDAIRET</sequence>
<evidence type="ECO:0000313" key="10">
    <source>
        <dbReference type="EMBL" id="NNF05676.1"/>
    </source>
</evidence>
<keyword evidence="5 7" id="KW-1133">Transmembrane helix</keyword>
<dbReference type="PANTHER" id="PTHR30489:SF0">
    <property type="entry name" value="LIPOPROTEIN-RELEASING SYSTEM TRANSMEMBRANE PROTEIN LOLE"/>
    <property type="match status" value="1"/>
</dbReference>
<comment type="subcellular location">
    <subcellularLocation>
        <location evidence="1">Cell membrane</location>
        <topology evidence="1">Multi-pass membrane protein</topology>
    </subcellularLocation>
</comment>
<evidence type="ECO:0000256" key="7">
    <source>
        <dbReference type="SAM" id="Phobius"/>
    </source>
</evidence>
<feature type="transmembrane region" description="Helical" evidence="7">
    <location>
        <begin position="20"/>
        <end position="46"/>
    </location>
</feature>
<gene>
    <name evidence="10" type="ORF">HKN21_02835</name>
</gene>
<feature type="domain" description="ABC3 transporter permease C-terminal" evidence="8">
    <location>
        <begin position="273"/>
        <end position="397"/>
    </location>
</feature>
<name>A0A7Y2H171_UNCEI</name>
<reference evidence="10 11" key="1">
    <citation type="submission" date="2020-03" db="EMBL/GenBank/DDBJ databases">
        <title>Metabolic flexibility allows generalist bacteria to become dominant in a frequently disturbed ecosystem.</title>
        <authorList>
            <person name="Chen Y.-J."/>
            <person name="Leung P.M."/>
            <person name="Bay S.K."/>
            <person name="Hugenholtz P."/>
            <person name="Kessler A.J."/>
            <person name="Shelley G."/>
            <person name="Waite D.W."/>
            <person name="Cook P.L."/>
            <person name="Greening C."/>
        </authorList>
    </citation>
    <scope>NUCLEOTIDE SEQUENCE [LARGE SCALE GENOMIC DNA]</scope>
    <source>
        <strain evidence="10">SS_bin_28</strain>
    </source>
</reference>
<dbReference type="Proteomes" id="UP000547674">
    <property type="component" value="Unassembled WGS sequence"/>
</dbReference>
<comment type="caution">
    <text evidence="10">The sequence shown here is derived from an EMBL/GenBank/DDBJ whole genome shotgun (WGS) entry which is preliminary data.</text>
</comment>
<organism evidence="10 11">
    <name type="scientific">Eiseniibacteriota bacterium</name>
    <dbReference type="NCBI Taxonomy" id="2212470"/>
    <lineage>
        <taxon>Bacteria</taxon>
        <taxon>Candidatus Eiseniibacteriota</taxon>
    </lineage>
</organism>
<evidence type="ECO:0000256" key="1">
    <source>
        <dbReference type="ARBA" id="ARBA00004651"/>
    </source>
</evidence>
<dbReference type="InterPro" id="IPR003838">
    <property type="entry name" value="ABC3_permease_C"/>
</dbReference>
<dbReference type="InterPro" id="IPR051447">
    <property type="entry name" value="Lipoprotein-release_system"/>
</dbReference>
<comment type="similarity">
    <text evidence="2">Belongs to the ABC-4 integral membrane protein family. LolC/E subfamily.</text>
</comment>
<proteinExistence type="inferred from homology"/>
<evidence type="ECO:0000256" key="2">
    <source>
        <dbReference type="ARBA" id="ARBA00005236"/>
    </source>
</evidence>
<dbReference type="Pfam" id="PF12704">
    <property type="entry name" value="MacB_PCD"/>
    <property type="match status" value="1"/>
</dbReference>
<evidence type="ECO:0000313" key="11">
    <source>
        <dbReference type="Proteomes" id="UP000547674"/>
    </source>
</evidence>
<dbReference type="Pfam" id="PF02687">
    <property type="entry name" value="FtsX"/>
    <property type="match status" value="1"/>
</dbReference>
<evidence type="ECO:0000256" key="3">
    <source>
        <dbReference type="ARBA" id="ARBA00022475"/>
    </source>
</evidence>
<dbReference type="GO" id="GO:0098797">
    <property type="term" value="C:plasma membrane protein complex"/>
    <property type="evidence" value="ECO:0007669"/>
    <property type="project" value="TreeGrafter"/>
</dbReference>
<dbReference type="InterPro" id="IPR025857">
    <property type="entry name" value="MacB_PCD"/>
</dbReference>
<dbReference type="EMBL" id="JABDJR010000105">
    <property type="protein sequence ID" value="NNF05676.1"/>
    <property type="molecule type" value="Genomic_DNA"/>
</dbReference>
<evidence type="ECO:0000256" key="4">
    <source>
        <dbReference type="ARBA" id="ARBA00022692"/>
    </source>
</evidence>
<evidence type="ECO:0000256" key="5">
    <source>
        <dbReference type="ARBA" id="ARBA00022989"/>
    </source>
</evidence>
<keyword evidence="4 7" id="KW-0812">Transmembrane</keyword>
<evidence type="ECO:0000259" key="9">
    <source>
        <dbReference type="Pfam" id="PF12704"/>
    </source>
</evidence>
<accession>A0A7Y2H171</accession>
<keyword evidence="6 7" id="KW-0472">Membrane</keyword>
<dbReference type="PANTHER" id="PTHR30489">
    <property type="entry name" value="LIPOPROTEIN-RELEASING SYSTEM TRANSMEMBRANE PROTEIN LOLE"/>
    <property type="match status" value="1"/>
</dbReference>
<keyword evidence="3" id="KW-1003">Cell membrane</keyword>
<dbReference type="GO" id="GO:0044874">
    <property type="term" value="P:lipoprotein localization to outer membrane"/>
    <property type="evidence" value="ECO:0007669"/>
    <property type="project" value="TreeGrafter"/>
</dbReference>
<evidence type="ECO:0000256" key="6">
    <source>
        <dbReference type="ARBA" id="ARBA00023136"/>
    </source>
</evidence>